<dbReference type="PRINTS" id="PR00419">
    <property type="entry name" value="ADXRDTASE"/>
</dbReference>
<dbReference type="SUPFAM" id="SSF51905">
    <property type="entry name" value="FAD/NAD(P)-binding domain"/>
    <property type="match status" value="1"/>
</dbReference>
<evidence type="ECO:0000259" key="1">
    <source>
        <dbReference type="Pfam" id="PF01593"/>
    </source>
</evidence>
<dbReference type="Pfam" id="PF01593">
    <property type="entry name" value="Amino_oxidase"/>
    <property type="match status" value="1"/>
</dbReference>
<dbReference type="InterPro" id="IPR050464">
    <property type="entry name" value="Zeta_carotene_desat/Oxidored"/>
</dbReference>
<organism evidence="2 3">
    <name type="scientific">Tahibacter amnicola</name>
    <dbReference type="NCBI Taxonomy" id="2976241"/>
    <lineage>
        <taxon>Bacteria</taxon>
        <taxon>Pseudomonadati</taxon>
        <taxon>Pseudomonadota</taxon>
        <taxon>Gammaproteobacteria</taxon>
        <taxon>Lysobacterales</taxon>
        <taxon>Rhodanobacteraceae</taxon>
        <taxon>Tahibacter</taxon>
    </lineage>
</organism>
<evidence type="ECO:0000313" key="2">
    <source>
        <dbReference type="EMBL" id="UXI69220.1"/>
    </source>
</evidence>
<evidence type="ECO:0000313" key="3">
    <source>
        <dbReference type="Proteomes" id="UP001064632"/>
    </source>
</evidence>
<dbReference type="Gene3D" id="3.90.660.50">
    <property type="match status" value="1"/>
</dbReference>
<dbReference type="EMBL" id="CP104694">
    <property type="protein sequence ID" value="UXI69220.1"/>
    <property type="molecule type" value="Genomic_DNA"/>
</dbReference>
<dbReference type="PANTHER" id="PTHR42923">
    <property type="entry name" value="PROTOPORPHYRINOGEN OXIDASE"/>
    <property type="match status" value="1"/>
</dbReference>
<dbReference type="InterPro" id="IPR036188">
    <property type="entry name" value="FAD/NAD-bd_sf"/>
</dbReference>
<accession>A0ABY6BLF5</accession>
<dbReference type="InterPro" id="IPR002937">
    <property type="entry name" value="Amino_oxidase"/>
</dbReference>
<dbReference type="Gene3D" id="3.50.50.60">
    <property type="entry name" value="FAD/NAD(P)-binding domain"/>
    <property type="match status" value="1"/>
</dbReference>
<dbReference type="RefSeq" id="WP_261696178.1">
    <property type="nucleotide sequence ID" value="NZ_CP104694.1"/>
</dbReference>
<keyword evidence="3" id="KW-1185">Reference proteome</keyword>
<dbReference type="PANTHER" id="PTHR42923:SF46">
    <property type="entry name" value="AMINE OXIDASE"/>
    <property type="match status" value="1"/>
</dbReference>
<protein>
    <submittedName>
        <fullName evidence="2">NAD(P)/FAD-dependent oxidoreductase</fullName>
    </submittedName>
</protein>
<gene>
    <name evidence="2" type="ORF">N4264_06115</name>
</gene>
<reference evidence="2" key="1">
    <citation type="submission" date="2022-09" db="EMBL/GenBank/DDBJ databases">
        <title>Tahibacter sp. nov., isolated from a fresh water.</title>
        <authorList>
            <person name="Baek J.H."/>
            <person name="Lee J.K."/>
            <person name="Kim J.M."/>
            <person name="Jeon C.O."/>
        </authorList>
    </citation>
    <scope>NUCLEOTIDE SEQUENCE</scope>
    <source>
        <strain evidence="2">W38</strain>
    </source>
</reference>
<proteinExistence type="predicted"/>
<feature type="domain" description="Amine oxidase" evidence="1">
    <location>
        <begin position="12"/>
        <end position="401"/>
    </location>
</feature>
<dbReference type="Proteomes" id="UP001064632">
    <property type="component" value="Chromosome"/>
</dbReference>
<sequence length="427" mass="48474">MKFAVLGAGPMGLMAAMELLKAGHDVDVYERDDRIGGMSASFDFDGLTIERYYHFVCKTDDPLFELLRELGIEDRLKWTDTKMGFYCDGRLYKWGTPFALLAFDKLGLVDKLRYALHVMKTKSVSDWRELDKVPIIPWLKKSIGERAYKVLWERLFHLKFYEYKDHLSAAWLGTRIKRVALSRRNLLQESLGFIEGGSETLLDRMEQYIRQRGGRFHLGAGIDQVTTSGGKVRGVVVRGVEQAVDGVISTAPIQYVPRLVPDLPADFVARIQAIENIPVVCVILKLKQPLSENFWMNICDERIEIPGVIEYSNLNPGTGPAVVYAPFYMPKTHPKFARDNAAFIEEVLGYLPHINPAFRRDWVLAAHCHRYEFAQAVCPPGFYAMLPPMRTPIQGFCMADTAYYYPEDRSICESVKVAKDLVAAALS</sequence>
<name>A0ABY6BLF5_9GAMM</name>
<dbReference type="NCBIfam" id="NF005560">
    <property type="entry name" value="PRK07233.1"/>
    <property type="match status" value="1"/>
</dbReference>